<evidence type="ECO:0000313" key="5">
    <source>
        <dbReference type="EMBL" id="KDP41771.1"/>
    </source>
</evidence>
<dbReference type="STRING" id="180498.A0A067L009"/>
<evidence type="ECO:0000256" key="1">
    <source>
        <dbReference type="ARBA" id="ARBA00022737"/>
    </source>
</evidence>
<dbReference type="InterPro" id="IPR046342">
    <property type="entry name" value="CBS_dom_sf"/>
</dbReference>
<name>A0A067L009_JATCU</name>
<dbReference type="PANTHER" id="PTHR13780:SF124">
    <property type="entry name" value="OS01G0633400 PROTEIN"/>
    <property type="match status" value="1"/>
</dbReference>
<feature type="domain" description="CBS" evidence="4">
    <location>
        <begin position="154"/>
        <end position="212"/>
    </location>
</feature>
<sequence>MQELKEMNVWQVEDGKGVIENIKNDQKQEIDPCTALQIFLDRIPISSIPGIQNSPVVNLKAGDSIKDSIQLLHEKNVSGAPITDVGRFSNQYVGFIDFVSLVLWSLEQCEKAHIQAKHNSGGDDGTGKSSFFALLEQNPEIGETKVAELAKSFLWDPFFPVNLDDTLFHVLMLLSKHRRLQVVPVIEQLGFQVIGFVTQNAVIQLLLQSSGLEWFDGIADKALFEFRFPSEEQVILTYGDQSIAEALHILWESRIVAIAVINRETEKIIGCFSNSDVYLLLENDELLDNRKKITVAEFIHMETGNADADPAIEQDLGALFSAGALCLKSRFLPRMHCPVTAKRSDTLKQTMKKVAETKGNFCFLVDDSQKPIGMFTLRDIIIQFAPPCIDSGVHGGGFFESALEQTGCQVKNGTISTEKAFVHRVDPEAVSCKNVFSGYQKLPRCPTPTAGRTPKSDSEMRRKPFGVVHDEGVLPIRLLADIDSLFLACQGLTIHYKPCLPGSLSSPAFFGPSPGCSSPKMTVGRLKLERRPFNMLKTQHDHHRSYSNQFHSSSLYAPLLEVSPTSPVLSEEIPALTLDAACEENEVSSVNCGSS</sequence>
<reference evidence="5 6" key="1">
    <citation type="journal article" date="2014" name="PLoS ONE">
        <title>Global Analysis of Gene Expression Profiles in Physic Nut (Jatropha curcas L.) Seedlings Exposed to Salt Stress.</title>
        <authorList>
            <person name="Zhang L."/>
            <person name="Zhang C."/>
            <person name="Wu P."/>
            <person name="Chen Y."/>
            <person name="Li M."/>
            <person name="Jiang H."/>
            <person name="Wu G."/>
        </authorList>
    </citation>
    <scope>NUCLEOTIDE SEQUENCE [LARGE SCALE GENOMIC DNA]</scope>
    <source>
        <strain evidence="6">cv. GZQX0401</strain>
        <tissue evidence="5">Young leaves</tissue>
    </source>
</reference>
<dbReference type="EMBL" id="KK914317">
    <property type="protein sequence ID" value="KDP41771.1"/>
    <property type="molecule type" value="Genomic_DNA"/>
</dbReference>
<dbReference type="SMART" id="SM00116">
    <property type="entry name" value="CBS"/>
    <property type="match status" value="4"/>
</dbReference>
<dbReference type="OrthoDB" id="449052at2759"/>
<evidence type="ECO:0000256" key="3">
    <source>
        <dbReference type="PROSITE-ProRule" id="PRU00703"/>
    </source>
</evidence>
<dbReference type="PANTHER" id="PTHR13780">
    <property type="entry name" value="AMP-ACTIVATED PROTEIN KINASE, GAMMA REGULATORY SUBUNIT"/>
    <property type="match status" value="1"/>
</dbReference>
<keyword evidence="1" id="KW-0677">Repeat</keyword>
<dbReference type="Gene3D" id="3.10.580.10">
    <property type="entry name" value="CBS-domain"/>
    <property type="match status" value="2"/>
</dbReference>
<evidence type="ECO:0000313" key="6">
    <source>
        <dbReference type="Proteomes" id="UP000027138"/>
    </source>
</evidence>
<dbReference type="AlphaFoldDB" id="A0A067L009"/>
<dbReference type="Pfam" id="PF00571">
    <property type="entry name" value="CBS"/>
    <property type="match status" value="2"/>
</dbReference>
<feature type="domain" description="CBS" evidence="4">
    <location>
        <begin position="334"/>
        <end position="391"/>
    </location>
</feature>
<dbReference type="InterPro" id="IPR050511">
    <property type="entry name" value="AMPK_gamma/SDS23_families"/>
</dbReference>
<evidence type="ECO:0000259" key="4">
    <source>
        <dbReference type="PROSITE" id="PS51371"/>
    </source>
</evidence>
<dbReference type="PROSITE" id="PS51371">
    <property type="entry name" value="CBS"/>
    <property type="match status" value="2"/>
</dbReference>
<dbReference type="SUPFAM" id="SSF54631">
    <property type="entry name" value="CBS-domain pair"/>
    <property type="match status" value="2"/>
</dbReference>
<keyword evidence="2 3" id="KW-0129">CBS domain</keyword>
<proteinExistence type="predicted"/>
<accession>A0A067L009</accession>
<organism evidence="5 6">
    <name type="scientific">Jatropha curcas</name>
    <name type="common">Barbados nut</name>
    <dbReference type="NCBI Taxonomy" id="180498"/>
    <lineage>
        <taxon>Eukaryota</taxon>
        <taxon>Viridiplantae</taxon>
        <taxon>Streptophyta</taxon>
        <taxon>Embryophyta</taxon>
        <taxon>Tracheophyta</taxon>
        <taxon>Spermatophyta</taxon>
        <taxon>Magnoliopsida</taxon>
        <taxon>eudicotyledons</taxon>
        <taxon>Gunneridae</taxon>
        <taxon>Pentapetalae</taxon>
        <taxon>rosids</taxon>
        <taxon>fabids</taxon>
        <taxon>Malpighiales</taxon>
        <taxon>Euphorbiaceae</taxon>
        <taxon>Crotonoideae</taxon>
        <taxon>Jatropheae</taxon>
        <taxon>Jatropha</taxon>
    </lineage>
</organism>
<gene>
    <name evidence="5" type="ORF">JCGZ_26789</name>
</gene>
<dbReference type="InterPro" id="IPR000644">
    <property type="entry name" value="CBS_dom"/>
</dbReference>
<evidence type="ECO:0000256" key="2">
    <source>
        <dbReference type="ARBA" id="ARBA00023122"/>
    </source>
</evidence>
<keyword evidence="6" id="KW-1185">Reference proteome</keyword>
<protein>
    <recommendedName>
        <fullName evidence="4">CBS domain-containing protein</fullName>
    </recommendedName>
</protein>
<dbReference type="Proteomes" id="UP000027138">
    <property type="component" value="Unassembled WGS sequence"/>
</dbReference>